<dbReference type="OrthoDB" id="3770172at2"/>
<evidence type="ECO:0000313" key="2">
    <source>
        <dbReference type="Proteomes" id="UP000293852"/>
    </source>
</evidence>
<dbReference type="RefSeq" id="WP_130414708.1">
    <property type="nucleotide sequence ID" value="NZ_SGWX01000001.1"/>
</dbReference>
<keyword evidence="2" id="KW-1185">Reference proteome</keyword>
<protein>
    <submittedName>
        <fullName evidence="1">Uncharacterized protein</fullName>
    </submittedName>
</protein>
<gene>
    <name evidence="1" type="ORF">EV386_2079</name>
</gene>
<sequence length="298" mass="30969">MLGRIERESPAHAALAAQAGGWSGLVVPDGGAPAAAGPQELVELLDLGTADDTLATVASIADLAAVVHLGHPEQPAPALEEALLAGDTSLMVTAAAAVRTQWVWVGHPEATGGAVVIDESGLRDCRDVLRTLGVSPRLVPARTPIDERVAIAGPDGSLVVERPRVPAGLVELAGSERLGALPPVWYGLLESRDVWPRFAGPAQVWLAFGPYDDHRGSLQPTLAVIADAGVDLQHLRSHPSQMGPHVFFTSFLCPRVEVLDALAADLDTRGVAHRTLGVLPGQGFVPGPAALTPRWAGA</sequence>
<organism evidence="1 2">
    <name type="scientific">Xylanimonas ulmi</name>
    <dbReference type="NCBI Taxonomy" id="228973"/>
    <lineage>
        <taxon>Bacteria</taxon>
        <taxon>Bacillati</taxon>
        <taxon>Actinomycetota</taxon>
        <taxon>Actinomycetes</taxon>
        <taxon>Micrococcales</taxon>
        <taxon>Promicromonosporaceae</taxon>
        <taxon>Xylanimonas</taxon>
    </lineage>
</organism>
<accession>A0A4Q7M5B7</accession>
<dbReference type="EMBL" id="SGWX01000001">
    <property type="protein sequence ID" value="RZS61768.1"/>
    <property type="molecule type" value="Genomic_DNA"/>
</dbReference>
<evidence type="ECO:0000313" key="1">
    <source>
        <dbReference type="EMBL" id="RZS61768.1"/>
    </source>
</evidence>
<dbReference type="AlphaFoldDB" id="A0A4Q7M5B7"/>
<reference evidence="1 2" key="1">
    <citation type="submission" date="2019-02" db="EMBL/GenBank/DDBJ databases">
        <title>Sequencing the genomes of 1000 actinobacteria strains.</title>
        <authorList>
            <person name="Klenk H.-P."/>
        </authorList>
    </citation>
    <scope>NUCLEOTIDE SEQUENCE [LARGE SCALE GENOMIC DNA]</scope>
    <source>
        <strain evidence="1 2">DSM 16932</strain>
    </source>
</reference>
<proteinExistence type="predicted"/>
<name>A0A4Q7M5B7_9MICO</name>
<dbReference type="Proteomes" id="UP000293852">
    <property type="component" value="Unassembled WGS sequence"/>
</dbReference>
<comment type="caution">
    <text evidence="1">The sequence shown here is derived from an EMBL/GenBank/DDBJ whole genome shotgun (WGS) entry which is preliminary data.</text>
</comment>